<dbReference type="GO" id="GO:0005886">
    <property type="term" value="C:plasma membrane"/>
    <property type="evidence" value="ECO:0007669"/>
    <property type="project" value="TreeGrafter"/>
</dbReference>
<protein>
    <submittedName>
        <fullName evidence="4">CAH6 anhydrase</fullName>
    </submittedName>
</protein>
<keyword evidence="2" id="KW-0732">Signal</keyword>
<dbReference type="InterPro" id="IPR036398">
    <property type="entry name" value="CA_dom_sf"/>
</dbReference>
<name>A0A8J7PAP9_ATRSP</name>
<evidence type="ECO:0000313" key="5">
    <source>
        <dbReference type="Proteomes" id="UP000736164"/>
    </source>
</evidence>
<dbReference type="PROSITE" id="PS51144">
    <property type="entry name" value="ALPHA_CA_2"/>
    <property type="match status" value="1"/>
</dbReference>
<reference evidence="4" key="1">
    <citation type="journal article" date="2021" name="Cell">
        <title>Tracing the genetic footprints of vertebrate landing in non-teleost ray-finned fishes.</title>
        <authorList>
            <person name="Bi X."/>
            <person name="Wang K."/>
            <person name="Yang L."/>
            <person name="Pan H."/>
            <person name="Jiang H."/>
            <person name="Wei Q."/>
            <person name="Fang M."/>
            <person name="Yu H."/>
            <person name="Zhu C."/>
            <person name="Cai Y."/>
            <person name="He Y."/>
            <person name="Gan X."/>
            <person name="Zeng H."/>
            <person name="Yu D."/>
            <person name="Zhu Y."/>
            <person name="Jiang H."/>
            <person name="Qiu Q."/>
            <person name="Yang H."/>
            <person name="Zhang Y.E."/>
            <person name="Wang W."/>
            <person name="Zhu M."/>
            <person name="He S."/>
            <person name="Zhang G."/>
        </authorList>
    </citation>
    <scope>NUCLEOTIDE SEQUENCE</scope>
    <source>
        <strain evidence="4">Allg_001</strain>
    </source>
</reference>
<gene>
    <name evidence="4" type="primary">Ca6_1</name>
    <name evidence="4" type="ORF">GTO95_0013548</name>
</gene>
<organism evidence="4 5">
    <name type="scientific">Atractosteus spatula</name>
    <name type="common">Alligator gar</name>
    <name type="synonym">Lepisosteus spatula</name>
    <dbReference type="NCBI Taxonomy" id="7917"/>
    <lineage>
        <taxon>Eukaryota</taxon>
        <taxon>Metazoa</taxon>
        <taxon>Chordata</taxon>
        <taxon>Craniata</taxon>
        <taxon>Vertebrata</taxon>
        <taxon>Euteleostomi</taxon>
        <taxon>Actinopterygii</taxon>
        <taxon>Neopterygii</taxon>
        <taxon>Holostei</taxon>
        <taxon>Semionotiformes</taxon>
        <taxon>Lepisosteidae</taxon>
        <taxon>Atractosteus</taxon>
    </lineage>
</organism>
<dbReference type="SMART" id="SM01057">
    <property type="entry name" value="Carb_anhydrase"/>
    <property type="match status" value="1"/>
</dbReference>
<dbReference type="Proteomes" id="UP000736164">
    <property type="component" value="Unassembled WGS sequence"/>
</dbReference>
<proteinExistence type="inferred from homology"/>
<dbReference type="GO" id="GO:0004089">
    <property type="term" value="F:carbonate dehydratase activity"/>
    <property type="evidence" value="ECO:0007669"/>
    <property type="project" value="InterPro"/>
</dbReference>
<sequence length="133" mass="14687">MDVFLLLLCLELLSSVRASPSAWVSRPFGHCNGQRQSPVDIRTSRVTTDPNLTELTFTGYREKNIMRELTNNGHTVQVTLRPGAGVSGGGLSGWYSAVQFHFHWGNSADFPGSEHLLDGQRFPMEVRGQRGAV</sequence>
<evidence type="ECO:0000256" key="1">
    <source>
        <dbReference type="ARBA" id="ARBA00010718"/>
    </source>
</evidence>
<comment type="caution">
    <text evidence="4">The sequence shown here is derived from an EMBL/GenBank/DDBJ whole genome shotgun (WGS) entry which is preliminary data.</text>
</comment>
<comment type="similarity">
    <text evidence="1">Belongs to the alpha-carbonic anhydrase family.</text>
</comment>
<dbReference type="EMBL" id="JAAWVO010077347">
    <property type="protein sequence ID" value="MBN3325780.1"/>
    <property type="molecule type" value="Genomic_DNA"/>
</dbReference>
<feature type="chain" id="PRO_5035235660" evidence="2">
    <location>
        <begin position="19"/>
        <end position="133"/>
    </location>
</feature>
<dbReference type="InterPro" id="IPR023561">
    <property type="entry name" value="Carbonic_anhydrase_a-class"/>
</dbReference>
<evidence type="ECO:0000313" key="4">
    <source>
        <dbReference type="EMBL" id="MBN3325780.1"/>
    </source>
</evidence>
<feature type="signal peptide" evidence="2">
    <location>
        <begin position="1"/>
        <end position="18"/>
    </location>
</feature>
<feature type="domain" description="Alpha-carbonic anhydrase" evidence="3">
    <location>
        <begin position="10"/>
        <end position="133"/>
    </location>
</feature>
<accession>A0A8J7PAP9</accession>
<feature type="non-terminal residue" evidence="4">
    <location>
        <position position="133"/>
    </location>
</feature>
<dbReference type="InterPro" id="IPR001148">
    <property type="entry name" value="CA_dom"/>
</dbReference>
<dbReference type="AlphaFoldDB" id="A0A8J7PAP9"/>
<dbReference type="Gene3D" id="3.10.200.10">
    <property type="entry name" value="Alpha carbonic anhydrase"/>
    <property type="match status" value="1"/>
</dbReference>
<dbReference type="Pfam" id="PF00194">
    <property type="entry name" value="Carb_anhydrase"/>
    <property type="match status" value="1"/>
</dbReference>
<dbReference type="PANTHER" id="PTHR18952">
    <property type="entry name" value="CARBONIC ANHYDRASE"/>
    <property type="match status" value="1"/>
</dbReference>
<keyword evidence="5" id="KW-1185">Reference proteome</keyword>
<dbReference type="SUPFAM" id="SSF51069">
    <property type="entry name" value="Carbonic anhydrase"/>
    <property type="match status" value="1"/>
</dbReference>
<dbReference type="GO" id="GO:0008270">
    <property type="term" value="F:zinc ion binding"/>
    <property type="evidence" value="ECO:0007669"/>
    <property type="project" value="InterPro"/>
</dbReference>
<evidence type="ECO:0000256" key="2">
    <source>
        <dbReference type="SAM" id="SignalP"/>
    </source>
</evidence>
<dbReference type="PANTHER" id="PTHR18952:SF200">
    <property type="entry name" value="CARBONIC ANHYDRASE"/>
    <property type="match status" value="1"/>
</dbReference>
<evidence type="ECO:0000259" key="3">
    <source>
        <dbReference type="PROSITE" id="PS51144"/>
    </source>
</evidence>
<feature type="non-terminal residue" evidence="4">
    <location>
        <position position="1"/>
    </location>
</feature>